<sequence>MAADTLSSESSIRQEDVVHALGLNACFYCDARDPDGKKLRRCGGCSVALYCDKDCQKAAWREHKLVCRMQNPGETVMSETPFSGAMSSPSPWALLQPPSRTAEFTSVMELCADLKEYRDMHDWAFAQIVASAAHFVPGGGVEEV</sequence>
<evidence type="ECO:0000256" key="1">
    <source>
        <dbReference type="ARBA" id="ARBA00022723"/>
    </source>
</evidence>
<proteinExistence type="predicted"/>
<dbReference type="GO" id="GO:0008270">
    <property type="term" value="F:zinc ion binding"/>
    <property type="evidence" value="ECO:0007669"/>
    <property type="project" value="UniProtKB-KW"/>
</dbReference>
<dbReference type="OrthoDB" id="2727672at2759"/>
<dbReference type="Pfam" id="PF01753">
    <property type="entry name" value="zf-MYND"/>
    <property type="match status" value="1"/>
</dbReference>
<evidence type="ECO:0000256" key="2">
    <source>
        <dbReference type="ARBA" id="ARBA00022771"/>
    </source>
</evidence>
<name>A0A371DJR2_9APHY</name>
<dbReference type="EMBL" id="KZ857389">
    <property type="protein sequence ID" value="RDX52773.1"/>
    <property type="molecule type" value="Genomic_DNA"/>
</dbReference>
<evidence type="ECO:0000256" key="4">
    <source>
        <dbReference type="PROSITE-ProRule" id="PRU00134"/>
    </source>
</evidence>
<gene>
    <name evidence="6" type="ORF">OH76DRAFT_1480383</name>
</gene>
<dbReference type="PROSITE" id="PS01360">
    <property type="entry name" value="ZF_MYND_1"/>
    <property type="match status" value="1"/>
</dbReference>
<accession>A0A371DJR2</accession>
<dbReference type="SUPFAM" id="SSF144232">
    <property type="entry name" value="HIT/MYND zinc finger-like"/>
    <property type="match status" value="1"/>
</dbReference>
<dbReference type="Proteomes" id="UP000256964">
    <property type="component" value="Unassembled WGS sequence"/>
</dbReference>
<feature type="domain" description="MYND-type" evidence="5">
    <location>
        <begin position="26"/>
        <end position="67"/>
    </location>
</feature>
<reference evidence="6 7" key="1">
    <citation type="journal article" date="2018" name="Biotechnol. Biofuels">
        <title>Integrative visual omics of the white-rot fungus Polyporus brumalis exposes the biotechnological potential of its oxidative enzymes for delignifying raw plant biomass.</title>
        <authorList>
            <person name="Miyauchi S."/>
            <person name="Rancon A."/>
            <person name="Drula E."/>
            <person name="Hage H."/>
            <person name="Chaduli D."/>
            <person name="Favel A."/>
            <person name="Grisel S."/>
            <person name="Henrissat B."/>
            <person name="Herpoel-Gimbert I."/>
            <person name="Ruiz-Duenas F.J."/>
            <person name="Chevret D."/>
            <person name="Hainaut M."/>
            <person name="Lin J."/>
            <person name="Wang M."/>
            <person name="Pangilinan J."/>
            <person name="Lipzen A."/>
            <person name="Lesage-Meessen L."/>
            <person name="Navarro D."/>
            <person name="Riley R."/>
            <person name="Grigoriev I.V."/>
            <person name="Zhou S."/>
            <person name="Raouche S."/>
            <person name="Rosso M.N."/>
        </authorList>
    </citation>
    <scope>NUCLEOTIDE SEQUENCE [LARGE SCALE GENOMIC DNA]</scope>
    <source>
        <strain evidence="6 7">BRFM 1820</strain>
    </source>
</reference>
<organism evidence="6 7">
    <name type="scientific">Lentinus brumalis</name>
    <dbReference type="NCBI Taxonomy" id="2498619"/>
    <lineage>
        <taxon>Eukaryota</taxon>
        <taxon>Fungi</taxon>
        <taxon>Dikarya</taxon>
        <taxon>Basidiomycota</taxon>
        <taxon>Agaricomycotina</taxon>
        <taxon>Agaricomycetes</taxon>
        <taxon>Polyporales</taxon>
        <taxon>Polyporaceae</taxon>
        <taxon>Lentinus</taxon>
    </lineage>
</organism>
<dbReference type="Gene3D" id="1.10.220.160">
    <property type="match status" value="1"/>
</dbReference>
<evidence type="ECO:0000313" key="7">
    <source>
        <dbReference type="Proteomes" id="UP000256964"/>
    </source>
</evidence>
<keyword evidence="3" id="KW-0862">Zinc</keyword>
<dbReference type="Gene3D" id="6.10.140.2220">
    <property type="match status" value="1"/>
</dbReference>
<keyword evidence="7" id="KW-1185">Reference proteome</keyword>
<evidence type="ECO:0000313" key="6">
    <source>
        <dbReference type="EMBL" id="RDX52773.1"/>
    </source>
</evidence>
<dbReference type="InterPro" id="IPR002893">
    <property type="entry name" value="Znf_MYND"/>
</dbReference>
<evidence type="ECO:0000259" key="5">
    <source>
        <dbReference type="PROSITE" id="PS50865"/>
    </source>
</evidence>
<keyword evidence="1" id="KW-0479">Metal-binding</keyword>
<keyword evidence="2 4" id="KW-0863">Zinc-finger</keyword>
<dbReference type="PROSITE" id="PS50865">
    <property type="entry name" value="ZF_MYND_2"/>
    <property type="match status" value="1"/>
</dbReference>
<evidence type="ECO:0000256" key="3">
    <source>
        <dbReference type="ARBA" id="ARBA00022833"/>
    </source>
</evidence>
<protein>
    <recommendedName>
        <fullName evidence="5">MYND-type domain-containing protein</fullName>
    </recommendedName>
</protein>
<dbReference type="AlphaFoldDB" id="A0A371DJR2"/>